<dbReference type="PANTHER" id="PTHR11012:SF30">
    <property type="entry name" value="PROTEIN KINASE-LIKE DOMAIN-CONTAINING"/>
    <property type="match status" value="1"/>
</dbReference>
<dbReference type="Gene3D" id="3.90.1200.10">
    <property type="match status" value="1"/>
</dbReference>
<name>A0A7S2TM14_9EUKA</name>
<organism evidence="2">
    <name type="scientific">Lotharella oceanica</name>
    <dbReference type="NCBI Taxonomy" id="641309"/>
    <lineage>
        <taxon>Eukaryota</taxon>
        <taxon>Sar</taxon>
        <taxon>Rhizaria</taxon>
        <taxon>Cercozoa</taxon>
        <taxon>Chlorarachniophyceae</taxon>
        <taxon>Lotharella</taxon>
    </lineage>
</organism>
<proteinExistence type="predicted"/>
<dbReference type="Pfam" id="PF02958">
    <property type="entry name" value="EcKL"/>
    <property type="match status" value="1"/>
</dbReference>
<dbReference type="SUPFAM" id="SSF56112">
    <property type="entry name" value="Protein kinase-like (PK-like)"/>
    <property type="match status" value="1"/>
</dbReference>
<dbReference type="InterPro" id="IPR015897">
    <property type="entry name" value="CHK_kinase-like"/>
</dbReference>
<dbReference type="PANTHER" id="PTHR11012">
    <property type="entry name" value="PROTEIN KINASE-LIKE DOMAIN-CONTAINING"/>
    <property type="match status" value="1"/>
</dbReference>
<accession>A0A7S2TM14</accession>
<dbReference type="AlphaFoldDB" id="A0A7S2TM14"/>
<dbReference type="EMBL" id="HBHP01010963">
    <property type="protein sequence ID" value="CAD9757613.1"/>
    <property type="molecule type" value="Transcribed_RNA"/>
</dbReference>
<dbReference type="SMART" id="SM00587">
    <property type="entry name" value="CHK"/>
    <property type="match status" value="1"/>
</dbReference>
<dbReference type="InterPro" id="IPR004119">
    <property type="entry name" value="EcKL"/>
</dbReference>
<reference evidence="2" key="1">
    <citation type="submission" date="2021-01" db="EMBL/GenBank/DDBJ databases">
        <authorList>
            <person name="Corre E."/>
            <person name="Pelletier E."/>
            <person name="Niang G."/>
            <person name="Scheremetjew M."/>
            <person name="Finn R."/>
            <person name="Kale V."/>
            <person name="Holt S."/>
            <person name="Cochrane G."/>
            <person name="Meng A."/>
            <person name="Brown T."/>
            <person name="Cohen L."/>
        </authorList>
    </citation>
    <scope>NUCLEOTIDE SEQUENCE</scope>
    <source>
        <strain evidence="2">CCMP622</strain>
    </source>
</reference>
<evidence type="ECO:0000259" key="1">
    <source>
        <dbReference type="SMART" id="SM00587"/>
    </source>
</evidence>
<feature type="domain" description="CHK kinase-like" evidence="1">
    <location>
        <begin position="5"/>
        <end position="174"/>
    </location>
</feature>
<protein>
    <recommendedName>
        <fullName evidence="1">CHK kinase-like domain-containing protein</fullName>
    </recommendedName>
</protein>
<dbReference type="InterPro" id="IPR011009">
    <property type="entry name" value="Kinase-like_dom_sf"/>
</dbReference>
<sequence>MKREFYLEDLDAKYPNNLYSLSVAQCKTVLTWMARYHAHFWGADAAEKESEKKADQGLWAQGGYWYLDTRREELKNAGYNSALRQVVACADVIDQRLKDTPFSTIVHGDPKCANIVFSKDEKECALYDFQYTGRAPGTKDLAYLFVTSCNEDCYKHEDDLLKHYLKELQTALLKRGDALAAKGAKAYTMEALVEEFELSILDFLRFLAGWGSWGNVRWATTRSKKRLAEIAKAKT</sequence>
<evidence type="ECO:0000313" key="2">
    <source>
        <dbReference type="EMBL" id="CAD9757613.1"/>
    </source>
</evidence>
<gene>
    <name evidence="2" type="ORF">LSP00402_LOCUS6781</name>
</gene>